<reference evidence="2 3" key="1">
    <citation type="submission" date="2018-01" db="EMBL/GenBank/DDBJ databases">
        <authorList>
            <person name="Gaut B.S."/>
            <person name="Morton B.R."/>
            <person name="Clegg M.T."/>
            <person name="Duvall M.R."/>
        </authorList>
    </citation>
    <scope>NUCLEOTIDE SEQUENCE [LARGE SCALE GENOMIC DNA]</scope>
    <source>
        <strain evidence="2">GP69</strain>
    </source>
</reference>
<evidence type="ECO:0000313" key="3">
    <source>
        <dbReference type="Proteomes" id="UP000236311"/>
    </source>
</evidence>
<gene>
    <name evidence="2" type="ORF">AMURIS_02299</name>
</gene>
<dbReference type="EMBL" id="OFSM01000010">
    <property type="protein sequence ID" value="SOY29578.1"/>
    <property type="molecule type" value="Genomic_DNA"/>
</dbReference>
<dbReference type="Proteomes" id="UP000236311">
    <property type="component" value="Unassembled WGS sequence"/>
</dbReference>
<keyword evidence="1" id="KW-0472">Membrane</keyword>
<organism evidence="2 3">
    <name type="scientific">Acetatifactor muris</name>
    <dbReference type="NCBI Taxonomy" id="879566"/>
    <lineage>
        <taxon>Bacteria</taxon>
        <taxon>Bacillati</taxon>
        <taxon>Bacillota</taxon>
        <taxon>Clostridia</taxon>
        <taxon>Lachnospirales</taxon>
        <taxon>Lachnospiraceae</taxon>
        <taxon>Acetatifactor</taxon>
    </lineage>
</organism>
<keyword evidence="1" id="KW-0812">Transmembrane</keyword>
<proteinExistence type="predicted"/>
<keyword evidence="1" id="KW-1133">Transmembrane helix</keyword>
<name>A0A2K4ZGI2_9FIRM</name>
<keyword evidence="3" id="KW-1185">Reference proteome</keyword>
<dbReference type="AlphaFoldDB" id="A0A2K4ZGI2"/>
<feature type="transmembrane region" description="Helical" evidence="1">
    <location>
        <begin position="6"/>
        <end position="23"/>
    </location>
</feature>
<evidence type="ECO:0000256" key="1">
    <source>
        <dbReference type="SAM" id="Phobius"/>
    </source>
</evidence>
<evidence type="ECO:0000313" key="2">
    <source>
        <dbReference type="EMBL" id="SOY29578.1"/>
    </source>
</evidence>
<sequence length="44" mass="5344">MGRVANEIICYLLFIVLLIFFDYNTDMLKSREDFSCSRKKFQFK</sequence>
<protein>
    <submittedName>
        <fullName evidence="2">Uncharacterized protein</fullName>
    </submittedName>
</protein>
<accession>A0A2K4ZGI2</accession>